<feature type="compositionally biased region" description="Basic and acidic residues" evidence="1">
    <location>
        <begin position="33"/>
        <end position="48"/>
    </location>
</feature>
<accession>A0AAV4SUE7</accession>
<keyword evidence="4" id="KW-1185">Reference proteome</keyword>
<reference evidence="3 4" key="1">
    <citation type="submission" date="2021-06" db="EMBL/GenBank/DDBJ databases">
        <title>Caerostris darwini draft genome.</title>
        <authorList>
            <person name="Kono N."/>
            <person name="Arakawa K."/>
        </authorList>
    </citation>
    <scope>NUCLEOTIDE SEQUENCE [LARGE SCALE GENOMIC DNA]</scope>
</reference>
<sequence length="159" mass="17942">MAAVALFVISGRWWTECAVISLSSSVIHWEKSDASVSQKGKDDDDQNKRFLSFKTKPETLPPPASVDRSDPVRMCVAQSKQPRTPENPVCVEEQHQLGCEASCWWSSASWALELVDYRISRRRFSAAQDRLLTDYQILVYHLLGIQFKENSKTAPLIGA</sequence>
<evidence type="ECO:0000313" key="4">
    <source>
        <dbReference type="Proteomes" id="UP001054837"/>
    </source>
</evidence>
<protein>
    <submittedName>
        <fullName evidence="3">Uncharacterized protein</fullName>
    </submittedName>
</protein>
<evidence type="ECO:0000313" key="3">
    <source>
        <dbReference type="EMBL" id="GIY36916.1"/>
    </source>
</evidence>
<organism evidence="3 4">
    <name type="scientific">Caerostris darwini</name>
    <dbReference type="NCBI Taxonomy" id="1538125"/>
    <lineage>
        <taxon>Eukaryota</taxon>
        <taxon>Metazoa</taxon>
        <taxon>Ecdysozoa</taxon>
        <taxon>Arthropoda</taxon>
        <taxon>Chelicerata</taxon>
        <taxon>Arachnida</taxon>
        <taxon>Araneae</taxon>
        <taxon>Araneomorphae</taxon>
        <taxon>Entelegynae</taxon>
        <taxon>Araneoidea</taxon>
        <taxon>Araneidae</taxon>
        <taxon>Caerostris</taxon>
    </lineage>
</organism>
<evidence type="ECO:0000256" key="2">
    <source>
        <dbReference type="SAM" id="SignalP"/>
    </source>
</evidence>
<evidence type="ECO:0000256" key="1">
    <source>
        <dbReference type="SAM" id="MobiDB-lite"/>
    </source>
</evidence>
<proteinExistence type="predicted"/>
<dbReference type="AlphaFoldDB" id="A0AAV4SUE7"/>
<comment type="caution">
    <text evidence="3">The sequence shown here is derived from an EMBL/GenBank/DDBJ whole genome shotgun (WGS) entry which is preliminary data.</text>
</comment>
<feature type="signal peptide" evidence="2">
    <location>
        <begin position="1"/>
        <end position="17"/>
    </location>
</feature>
<feature type="chain" id="PRO_5043484106" evidence="2">
    <location>
        <begin position="18"/>
        <end position="159"/>
    </location>
</feature>
<keyword evidence="2" id="KW-0732">Signal</keyword>
<gene>
    <name evidence="3" type="primary">AVEN_130713_1</name>
    <name evidence="3" type="ORF">CDAR_618461</name>
</gene>
<feature type="region of interest" description="Disordered" evidence="1">
    <location>
        <begin position="33"/>
        <end position="71"/>
    </location>
</feature>
<name>A0AAV4SUE7_9ARAC</name>
<dbReference type="EMBL" id="BPLQ01008381">
    <property type="protein sequence ID" value="GIY36916.1"/>
    <property type="molecule type" value="Genomic_DNA"/>
</dbReference>
<dbReference type="Proteomes" id="UP001054837">
    <property type="component" value="Unassembled WGS sequence"/>
</dbReference>